<reference evidence="1" key="1">
    <citation type="submission" date="2024-05" db="EMBL/GenBank/DDBJ databases">
        <title>30 novel species of actinomycetes from the DSMZ collection.</title>
        <authorList>
            <person name="Nouioui I."/>
        </authorList>
    </citation>
    <scope>NUCLEOTIDE SEQUENCE</scope>
    <source>
        <strain evidence="1">DSM 41529</strain>
    </source>
</reference>
<comment type="caution">
    <text evidence="1">The sequence shown here is derived from an EMBL/GenBank/DDBJ whole genome shotgun (WGS) entry which is preliminary data.</text>
</comment>
<organism evidence="1 2">
    <name type="scientific">Streptomyces lonegramiae</name>
    <dbReference type="NCBI Taxonomy" id="3075524"/>
    <lineage>
        <taxon>Bacteria</taxon>
        <taxon>Bacillati</taxon>
        <taxon>Actinomycetota</taxon>
        <taxon>Actinomycetes</taxon>
        <taxon>Kitasatosporales</taxon>
        <taxon>Streptomycetaceae</taxon>
        <taxon>Streptomyces</taxon>
    </lineage>
</organism>
<dbReference type="RefSeq" id="WP_311723627.1">
    <property type="nucleotide sequence ID" value="NZ_JAVRFD010000004.1"/>
</dbReference>
<gene>
    <name evidence="1" type="ORF">RND15_11075</name>
</gene>
<keyword evidence="2" id="KW-1185">Reference proteome</keyword>
<name>A0ABU2XCX7_9ACTN</name>
<dbReference type="EMBL" id="JAVRFD010000004">
    <property type="protein sequence ID" value="MDT0543257.1"/>
    <property type="molecule type" value="Genomic_DNA"/>
</dbReference>
<accession>A0ABU2XCX7</accession>
<dbReference type="Proteomes" id="UP001180754">
    <property type="component" value="Unassembled WGS sequence"/>
</dbReference>
<evidence type="ECO:0000313" key="2">
    <source>
        <dbReference type="Proteomes" id="UP001180754"/>
    </source>
</evidence>
<evidence type="ECO:0000313" key="1">
    <source>
        <dbReference type="EMBL" id="MDT0543257.1"/>
    </source>
</evidence>
<protein>
    <submittedName>
        <fullName evidence="1">Uncharacterized protein</fullName>
    </submittedName>
</protein>
<sequence length="72" mass="7454">MAIDASGYTARHEVAAALTDRYGDVVPTTAIRALLGNGAADRVVLALRAREALGKAKANGWTCVIVTNGRTA</sequence>
<proteinExistence type="predicted"/>